<dbReference type="STRING" id="283909.R7T814"/>
<dbReference type="SUPFAM" id="SSF52058">
    <property type="entry name" value="L domain-like"/>
    <property type="match status" value="1"/>
</dbReference>
<sequence length="150" mass="16601">TTLKLHSNELEEIPALLISSLEHLDLKYNKIGTINIGAFDALVNLKTLDLWGNDTINDGAFAALVNLKTLNLRGNELDKIPVLSISTLEELNLEHNKISTINDGAFEALVNLKTLDLSWTELEEIPVFAFEALVNLKSLNLQGNPFKCDC</sequence>
<dbReference type="EMBL" id="AMQN01032435">
    <property type="status" value="NOT_ANNOTATED_CDS"/>
    <property type="molecule type" value="Genomic_DNA"/>
</dbReference>
<dbReference type="AlphaFoldDB" id="R7T814"/>
<dbReference type="OrthoDB" id="1055097at2759"/>
<name>R7T814_CAPTE</name>
<evidence type="ECO:0000256" key="1">
    <source>
        <dbReference type="ARBA" id="ARBA00022614"/>
    </source>
</evidence>
<feature type="non-terminal residue" evidence="4">
    <location>
        <position position="1"/>
    </location>
</feature>
<dbReference type="OMA" id="YICNIED"/>
<protein>
    <recommendedName>
        <fullName evidence="7">LRRCT domain-containing protein</fullName>
    </recommendedName>
</protein>
<dbReference type="EMBL" id="KB311220">
    <property type="protein sequence ID" value="ELT89730.1"/>
    <property type="molecule type" value="Genomic_DNA"/>
</dbReference>
<evidence type="ECO:0000256" key="2">
    <source>
        <dbReference type="ARBA" id="ARBA00022729"/>
    </source>
</evidence>
<reference evidence="5" key="3">
    <citation type="submission" date="2015-06" db="UniProtKB">
        <authorList>
            <consortium name="EnsemblMetazoa"/>
        </authorList>
    </citation>
    <scope>IDENTIFICATION</scope>
</reference>
<evidence type="ECO:0000313" key="6">
    <source>
        <dbReference type="Proteomes" id="UP000014760"/>
    </source>
</evidence>
<gene>
    <name evidence="4" type="ORF">CAPTEDRAFT_79458</name>
</gene>
<dbReference type="Proteomes" id="UP000014760">
    <property type="component" value="Unassembled WGS sequence"/>
</dbReference>
<keyword evidence="1" id="KW-0433">Leucine-rich repeat</keyword>
<keyword evidence="3" id="KW-0677">Repeat</keyword>
<keyword evidence="6" id="KW-1185">Reference proteome</keyword>
<dbReference type="InterPro" id="IPR032675">
    <property type="entry name" value="LRR_dom_sf"/>
</dbReference>
<dbReference type="PANTHER" id="PTHR24366">
    <property type="entry name" value="IG(IMMUNOGLOBULIN) AND LRR(LEUCINE RICH REPEAT) DOMAINS"/>
    <property type="match status" value="1"/>
</dbReference>
<feature type="non-terminal residue" evidence="4">
    <location>
        <position position="150"/>
    </location>
</feature>
<organism evidence="4">
    <name type="scientific">Capitella teleta</name>
    <name type="common">Polychaete worm</name>
    <dbReference type="NCBI Taxonomy" id="283909"/>
    <lineage>
        <taxon>Eukaryota</taxon>
        <taxon>Metazoa</taxon>
        <taxon>Spiralia</taxon>
        <taxon>Lophotrochozoa</taxon>
        <taxon>Annelida</taxon>
        <taxon>Polychaeta</taxon>
        <taxon>Sedentaria</taxon>
        <taxon>Scolecida</taxon>
        <taxon>Capitellidae</taxon>
        <taxon>Capitella</taxon>
    </lineage>
</organism>
<keyword evidence="2" id="KW-0732">Signal</keyword>
<dbReference type="PANTHER" id="PTHR24366:SF161">
    <property type="entry name" value="TIR DOMAIN-CONTAINING PROTEIN"/>
    <property type="match status" value="1"/>
</dbReference>
<accession>R7T814</accession>
<evidence type="ECO:0000313" key="5">
    <source>
        <dbReference type="EnsemblMetazoa" id="CapteP79458"/>
    </source>
</evidence>
<evidence type="ECO:0000313" key="4">
    <source>
        <dbReference type="EMBL" id="ELT89730.1"/>
    </source>
</evidence>
<dbReference type="SMART" id="SM00369">
    <property type="entry name" value="LRR_TYP"/>
    <property type="match status" value="5"/>
</dbReference>
<evidence type="ECO:0008006" key="7">
    <source>
        <dbReference type="Google" id="ProtNLM"/>
    </source>
</evidence>
<dbReference type="Gene3D" id="3.80.10.10">
    <property type="entry name" value="Ribonuclease Inhibitor"/>
    <property type="match status" value="2"/>
</dbReference>
<dbReference type="InterPro" id="IPR001611">
    <property type="entry name" value="Leu-rich_rpt"/>
</dbReference>
<dbReference type="InterPro" id="IPR003591">
    <property type="entry name" value="Leu-rich_rpt_typical-subtyp"/>
</dbReference>
<dbReference type="Pfam" id="PF13855">
    <property type="entry name" value="LRR_8"/>
    <property type="match status" value="2"/>
</dbReference>
<evidence type="ECO:0000256" key="3">
    <source>
        <dbReference type="ARBA" id="ARBA00022737"/>
    </source>
</evidence>
<dbReference type="PROSITE" id="PS51450">
    <property type="entry name" value="LRR"/>
    <property type="match status" value="2"/>
</dbReference>
<reference evidence="6" key="1">
    <citation type="submission" date="2012-12" db="EMBL/GenBank/DDBJ databases">
        <authorList>
            <person name="Hellsten U."/>
            <person name="Grimwood J."/>
            <person name="Chapman J.A."/>
            <person name="Shapiro H."/>
            <person name="Aerts A."/>
            <person name="Otillar R.P."/>
            <person name="Terry A.Y."/>
            <person name="Boore J.L."/>
            <person name="Simakov O."/>
            <person name="Marletaz F."/>
            <person name="Cho S.-J."/>
            <person name="Edsinger-Gonzales E."/>
            <person name="Havlak P."/>
            <person name="Kuo D.-H."/>
            <person name="Larsson T."/>
            <person name="Lv J."/>
            <person name="Arendt D."/>
            <person name="Savage R."/>
            <person name="Osoegawa K."/>
            <person name="de Jong P."/>
            <person name="Lindberg D.R."/>
            <person name="Seaver E.C."/>
            <person name="Weisblat D.A."/>
            <person name="Putnam N.H."/>
            <person name="Grigoriev I.V."/>
            <person name="Rokhsar D.S."/>
        </authorList>
    </citation>
    <scope>NUCLEOTIDE SEQUENCE</scope>
    <source>
        <strain evidence="6">I ESC-2004</strain>
    </source>
</reference>
<proteinExistence type="predicted"/>
<dbReference type="Pfam" id="PF00560">
    <property type="entry name" value="LRR_1"/>
    <property type="match status" value="1"/>
</dbReference>
<dbReference type="HOGENOM" id="CLU_000288_18_10_1"/>
<reference evidence="4 6" key="2">
    <citation type="journal article" date="2013" name="Nature">
        <title>Insights into bilaterian evolution from three spiralian genomes.</title>
        <authorList>
            <person name="Simakov O."/>
            <person name="Marletaz F."/>
            <person name="Cho S.J."/>
            <person name="Edsinger-Gonzales E."/>
            <person name="Havlak P."/>
            <person name="Hellsten U."/>
            <person name="Kuo D.H."/>
            <person name="Larsson T."/>
            <person name="Lv J."/>
            <person name="Arendt D."/>
            <person name="Savage R."/>
            <person name="Osoegawa K."/>
            <person name="de Jong P."/>
            <person name="Grimwood J."/>
            <person name="Chapman J.A."/>
            <person name="Shapiro H."/>
            <person name="Aerts A."/>
            <person name="Otillar R.P."/>
            <person name="Terry A.Y."/>
            <person name="Boore J.L."/>
            <person name="Grigoriev I.V."/>
            <person name="Lindberg D.R."/>
            <person name="Seaver E.C."/>
            <person name="Weisblat D.A."/>
            <person name="Putnam N.H."/>
            <person name="Rokhsar D.S."/>
        </authorList>
    </citation>
    <scope>NUCLEOTIDE SEQUENCE</scope>
    <source>
        <strain evidence="4 6">I ESC-2004</strain>
    </source>
</reference>
<dbReference type="EnsemblMetazoa" id="CapteT79458">
    <property type="protein sequence ID" value="CapteP79458"/>
    <property type="gene ID" value="CapteG79458"/>
</dbReference>